<evidence type="ECO:0000256" key="2">
    <source>
        <dbReference type="SAM" id="MobiDB-lite"/>
    </source>
</evidence>
<organism evidence="4 5">
    <name type="scientific">Aphanomyces euteiches</name>
    <dbReference type="NCBI Taxonomy" id="100861"/>
    <lineage>
        <taxon>Eukaryota</taxon>
        <taxon>Sar</taxon>
        <taxon>Stramenopiles</taxon>
        <taxon>Oomycota</taxon>
        <taxon>Saprolegniomycetes</taxon>
        <taxon>Saprolegniales</taxon>
        <taxon>Verrucalvaceae</taxon>
        <taxon>Aphanomyces</taxon>
    </lineage>
</organism>
<comment type="caution">
    <text evidence="4">The sequence shown here is derived from an EMBL/GenBank/DDBJ whole genome shotgun (WGS) entry which is preliminary data.</text>
</comment>
<keyword evidence="3" id="KW-0472">Membrane</keyword>
<dbReference type="EMBL" id="VJMJ01000098">
    <property type="protein sequence ID" value="KAF0735381.1"/>
    <property type="molecule type" value="Genomic_DNA"/>
</dbReference>
<accession>A0A6G0X5X8</accession>
<dbReference type="SUPFAM" id="SSF55486">
    <property type="entry name" value="Metalloproteases ('zincins'), catalytic domain"/>
    <property type="match status" value="1"/>
</dbReference>
<reference evidence="4 5" key="1">
    <citation type="submission" date="2019-07" db="EMBL/GenBank/DDBJ databases">
        <title>Genomics analysis of Aphanomyces spp. identifies a new class of oomycete effector associated with host adaptation.</title>
        <authorList>
            <person name="Gaulin E."/>
        </authorList>
    </citation>
    <scope>NUCLEOTIDE SEQUENCE [LARGE SCALE GENOMIC DNA]</scope>
    <source>
        <strain evidence="4 5">ATCC 201684</strain>
    </source>
</reference>
<keyword evidence="1" id="KW-0862">Zinc</keyword>
<keyword evidence="5" id="KW-1185">Reference proteome</keyword>
<dbReference type="AlphaFoldDB" id="A0A6G0X5X8"/>
<feature type="compositionally biased region" description="Acidic residues" evidence="2">
    <location>
        <begin position="520"/>
        <end position="538"/>
    </location>
</feature>
<proteinExistence type="predicted"/>
<keyword evidence="3" id="KW-1133">Transmembrane helix</keyword>
<dbReference type="InterPro" id="IPR034015">
    <property type="entry name" value="M1_LTA4H"/>
</dbReference>
<dbReference type="Gene3D" id="2.60.40.1730">
    <property type="entry name" value="tricorn interacting facor f3 domain"/>
    <property type="match status" value="1"/>
</dbReference>
<dbReference type="PANTHER" id="PTHR45726">
    <property type="entry name" value="LEUKOTRIENE A-4 HYDROLASE"/>
    <property type="match status" value="1"/>
</dbReference>
<gene>
    <name evidence="4" type="ORF">Ae201684_008074</name>
</gene>
<dbReference type="VEuPathDB" id="FungiDB:AeMF1_014125"/>
<feature type="region of interest" description="Disordered" evidence="2">
    <location>
        <begin position="512"/>
        <end position="538"/>
    </location>
</feature>
<dbReference type="GO" id="GO:0005829">
    <property type="term" value="C:cytosol"/>
    <property type="evidence" value="ECO:0007669"/>
    <property type="project" value="TreeGrafter"/>
</dbReference>
<keyword evidence="1" id="KW-0479">Metal-binding</keyword>
<dbReference type="InterPro" id="IPR027268">
    <property type="entry name" value="Peptidase_M4/M1_CTD_sf"/>
</dbReference>
<evidence type="ECO:0000313" key="5">
    <source>
        <dbReference type="Proteomes" id="UP000481153"/>
    </source>
</evidence>
<evidence type="ECO:0000256" key="1">
    <source>
        <dbReference type="PIRSR" id="PIRSR634015-3"/>
    </source>
</evidence>
<dbReference type="InterPro" id="IPR042097">
    <property type="entry name" value="Aminopeptidase_N-like_N_sf"/>
</dbReference>
<dbReference type="GO" id="GO:0046872">
    <property type="term" value="F:metal ion binding"/>
    <property type="evidence" value="ECO:0007669"/>
    <property type="project" value="UniProtKB-KW"/>
</dbReference>
<feature type="binding site" evidence="1">
    <location>
        <position position="300"/>
    </location>
    <ligand>
        <name>Zn(2+)</name>
        <dbReference type="ChEBI" id="CHEBI:29105"/>
        <note>catalytic</note>
    </ligand>
</feature>
<protein>
    <recommendedName>
        <fullName evidence="6">Peptidase M1 leukotriene A4 hydrolase/aminopeptidase C-terminal domain-containing protein</fullName>
    </recommendedName>
</protein>
<sequence length="605" mass="66954">MAGLVQAALPEDAFKHLHWKATVNLNDCTIDATAAYTLKVVPASGTLNLAVYKLVIQVVQVNGNPVDYELQNVSPSLEPLHNTLAIDLPREIIAPYTVAVTYRVPSDSLACHWFASKWLITQSYPCYAPSFLPTPSEIRMKFTYSAEITTTVDALVLMSATKTDKSLAEDRQMQTVSFELSTPVQSQALALLIAPPLTCNTLSNGTTVYSAMEIDTSLFEQVPALLDAAEATSGLSWIWPTWSIVVLPAKLDFSFATVSAPSLLVCLDSTTLDDMANAVAQHWTAFRAPHETWQDVWISEGWTKWHQRELLKYIVAPQDEADTWLSLHNGLDEALPLVGEHVSSRRWSYLARDKGYLLLLALQDVVGEDVFSFFASAFIAAFEMGSATSEEFHAFAIEYFTHVEEMPDLSFDWNSWLYTPGYFPPQESIAQLLNLQRLPPFTTPRSLDATELVEMTDIPSFCSYFVHIQKQHGSQAALDLWMQCCDRKQFHPSIALRIEDMIERQLVQEATEPLALPEPQPEEIEVDTPGEPPADDEADESIIFSSTTAVTATSAKRAPATPAESNEKTAKMLATSSSWLLVSALTVSVCLVSAVVGYRLVATRS</sequence>
<dbReference type="PANTHER" id="PTHR45726:SF3">
    <property type="entry name" value="LEUKOTRIENE A-4 HYDROLASE"/>
    <property type="match status" value="1"/>
</dbReference>
<comment type="cofactor">
    <cofactor evidence="1">
        <name>Zn(2+)</name>
        <dbReference type="ChEBI" id="CHEBI:29105"/>
    </cofactor>
    <text evidence="1">Binds 1 zinc ion per subunit.</text>
</comment>
<dbReference type="Proteomes" id="UP000481153">
    <property type="component" value="Unassembled WGS sequence"/>
</dbReference>
<dbReference type="SUPFAM" id="SSF63737">
    <property type="entry name" value="Leukotriene A4 hydrolase N-terminal domain"/>
    <property type="match status" value="1"/>
</dbReference>
<evidence type="ECO:0000313" key="4">
    <source>
        <dbReference type="EMBL" id="KAF0735381.1"/>
    </source>
</evidence>
<name>A0A6G0X5X8_9STRA</name>
<feature type="transmembrane region" description="Helical" evidence="3">
    <location>
        <begin position="579"/>
        <end position="601"/>
    </location>
</feature>
<dbReference type="Gene3D" id="1.10.390.10">
    <property type="entry name" value="Neutral Protease Domain 2"/>
    <property type="match status" value="1"/>
</dbReference>
<keyword evidence="3" id="KW-0812">Transmembrane</keyword>
<evidence type="ECO:0000256" key="3">
    <source>
        <dbReference type="SAM" id="Phobius"/>
    </source>
</evidence>
<evidence type="ECO:0008006" key="6">
    <source>
        <dbReference type="Google" id="ProtNLM"/>
    </source>
</evidence>